<name>A0A061DRC1_THECC</name>
<evidence type="ECO:0000313" key="1">
    <source>
        <dbReference type="EMBL" id="EOX94972.1"/>
    </source>
</evidence>
<keyword evidence="2" id="KW-1185">Reference proteome</keyword>
<gene>
    <name evidence="1" type="ORF">TCM_004559</name>
</gene>
<organism evidence="1 2">
    <name type="scientific">Theobroma cacao</name>
    <name type="common">Cacao</name>
    <name type="synonym">Cocoa</name>
    <dbReference type="NCBI Taxonomy" id="3641"/>
    <lineage>
        <taxon>Eukaryota</taxon>
        <taxon>Viridiplantae</taxon>
        <taxon>Streptophyta</taxon>
        <taxon>Embryophyta</taxon>
        <taxon>Tracheophyta</taxon>
        <taxon>Spermatophyta</taxon>
        <taxon>Magnoliopsida</taxon>
        <taxon>eudicotyledons</taxon>
        <taxon>Gunneridae</taxon>
        <taxon>Pentapetalae</taxon>
        <taxon>rosids</taxon>
        <taxon>malvids</taxon>
        <taxon>Malvales</taxon>
        <taxon>Malvaceae</taxon>
        <taxon>Byttnerioideae</taxon>
        <taxon>Theobroma</taxon>
    </lineage>
</organism>
<accession>A0A061DRC1</accession>
<protein>
    <submittedName>
        <fullName evidence="1">Uncharacterized protein</fullName>
    </submittedName>
</protein>
<proteinExistence type="predicted"/>
<reference evidence="1 2" key="1">
    <citation type="journal article" date="2013" name="Genome Biol.">
        <title>The genome sequence of the most widely cultivated cacao type and its use to identify candidate genes regulating pod color.</title>
        <authorList>
            <person name="Motamayor J.C."/>
            <person name="Mockaitis K."/>
            <person name="Schmutz J."/>
            <person name="Haiminen N."/>
            <person name="Iii D.L."/>
            <person name="Cornejo O."/>
            <person name="Findley S.D."/>
            <person name="Zheng P."/>
            <person name="Utro F."/>
            <person name="Royaert S."/>
            <person name="Saski C."/>
            <person name="Jenkins J."/>
            <person name="Podicheti R."/>
            <person name="Zhao M."/>
            <person name="Scheffler B.E."/>
            <person name="Stack J.C."/>
            <person name="Feltus F.A."/>
            <person name="Mustiga G.M."/>
            <person name="Amores F."/>
            <person name="Phillips W."/>
            <person name="Marelli J.P."/>
            <person name="May G.D."/>
            <person name="Shapiro H."/>
            <person name="Ma J."/>
            <person name="Bustamante C.D."/>
            <person name="Schnell R.J."/>
            <person name="Main D."/>
            <person name="Gilbert D."/>
            <person name="Parida L."/>
            <person name="Kuhn D.N."/>
        </authorList>
    </citation>
    <scope>NUCLEOTIDE SEQUENCE [LARGE SCALE GENOMIC DNA]</scope>
    <source>
        <strain evidence="2">cv. Matina 1-6</strain>
    </source>
</reference>
<dbReference type="InParanoid" id="A0A061DRC1"/>
<dbReference type="Gramene" id="EOX94972">
    <property type="protein sequence ID" value="EOX94972"/>
    <property type="gene ID" value="TCM_004559"/>
</dbReference>
<dbReference type="HOGENOM" id="CLU_2473460_0_0_1"/>
<dbReference type="Proteomes" id="UP000026915">
    <property type="component" value="Chromosome 1"/>
</dbReference>
<dbReference type="eggNOG" id="KOG1075">
    <property type="taxonomic scope" value="Eukaryota"/>
</dbReference>
<evidence type="ECO:0000313" key="2">
    <source>
        <dbReference type="Proteomes" id="UP000026915"/>
    </source>
</evidence>
<dbReference type="EMBL" id="CM001879">
    <property type="protein sequence ID" value="EOX94972.1"/>
    <property type="molecule type" value="Genomic_DNA"/>
</dbReference>
<sequence length="88" mass="10373">MKENTLAYKMLKARYFPQNDFMEAPIGTNPSYLWRSLREGHHVLKRGLIWRIGDGKNISVRRDCWISYKSPRPVMICDDAIDDSMRVI</sequence>
<dbReference type="AlphaFoldDB" id="A0A061DRC1"/>